<dbReference type="GO" id="GO:0036158">
    <property type="term" value="P:outer dynein arm assembly"/>
    <property type="evidence" value="ECO:0007669"/>
    <property type="project" value="InterPro"/>
</dbReference>
<dbReference type="AlphaFoldDB" id="A0A0S4JUS3"/>
<organism evidence="5 6">
    <name type="scientific">Bodo saltans</name>
    <name type="common">Flagellated protozoan</name>
    <dbReference type="NCBI Taxonomy" id="75058"/>
    <lineage>
        <taxon>Eukaryota</taxon>
        <taxon>Discoba</taxon>
        <taxon>Euglenozoa</taxon>
        <taxon>Kinetoplastea</taxon>
        <taxon>Metakinetoplastina</taxon>
        <taxon>Eubodonida</taxon>
        <taxon>Bodonidae</taxon>
        <taxon>Bodo</taxon>
    </lineage>
</organism>
<keyword evidence="1 2" id="KW-0175">Coiled coil</keyword>
<feature type="region of interest" description="Disordered" evidence="3">
    <location>
        <begin position="1"/>
        <end position="24"/>
    </location>
</feature>
<dbReference type="GO" id="GO:0003341">
    <property type="term" value="P:cilium movement"/>
    <property type="evidence" value="ECO:0007669"/>
    <property type="project" value="InterPro"/>
</dbReference>
<feature type="compositionally biased region" description="Basic and acidic residues" evidence="3">
    <location>
        <begin position="13"/>
        <end position="22"/>
    </location>
</feature>
<name>A0A0S4JUS3_BODSA</name>
<dbReference type="InterPro" id="IPR033192">
    <property type="entry name" value="ODAD3"/>
</dbReference>
<protein>
    <submittedName>
        <fullName evidence="5">Axonemal dynein intermediate chain protein, putative</fullName>
    </submittedName>
</protein>
<dbReference type="GO" id="GO:0097542">
    <property type="term" value="C:ciliary tip"/>
    <property type="evidence" value="ECO:0007669"/>
    <property type="project" value="TreeGrafter"/>
</dbReference>
<evidence type="ECO:0000256" key="1">
    <source>
        <dbReference type="ARBA" id="ARBA00023054"/>
    </source>
</evidence>
<feature type="coiled-coil region" evidence="2">
    <location>
        <begin position="211"/>
        <end position="277"/>
    </location>
</feature>
<evidence type="ECO:0000256" key="3">
    <source>
        <dbReference type="SAM" id="MobiDB-lite"/>
    </source>
</evidence>
<feature type="region of interest" description="Disordered" evidence="3">
    <location>
        <begin position="450"/>
        <end position="527"/>
    </location>
</feature>
<evidence type="ECO:0000313" key="5">
    <source>
        <dbReference type="EMBL" id="CUG94050.1"/>
    </source>
</evidence>
<evidence type="ECO:0000256" key="2">
    <source>
        <dbReference type="SAM" id="Coils"/>
    </source>
</evidence>
<evidence type="ECO:0000259" key="4">
    <source>
        <dbReference type="Pfam" id="PF21773"/>
    </source>
</evidence>
<sequence length="527" mass="60999">MASDDELAKQQLRVREHDRKSTFEATQVEIRRNKDNLTTLRRENKELRGAMTQTAKGGSVNSGNYNKQEAALLQNKLHILRRTLNDLKNANEKSAVDIVKMKEHTTDLKKEGEPVLQSDSPLTQAIRMLENRLDKSLIKHNEAMSIRRTYETILQRLRDERVGFDNQLAAIEKTLRAKEHDFMELQSMAHDAMHAKEIAKSAVQEFKASYAEERKQKKKELEDRMNYVRTKKEQYEKQEKQLKARKLQEEQQAQTKVEEEERRKRELMNATVELRTEEEQERLQQYSDAYRRIKDVTRASNVAEVISKFIAQEDTSRTLMSMTTDTQSRIDQLIADRAILRQKVEDSKYSGSGQLGSRRIVDEFETHLTEAKNQLEKAQNHYEGTSKQLISIRAGIEHLAEKLSGYRPEMQPPASTEDNAVDVLKHCETKLQMLLEEVNQNEIDELATQDRQSGAAELPQHNVRVKVSDMHDDEEEDKLHRGDGKGDVEDAEDDPHDRVALKQMSISAVERENKKARKRRNKEGEGS</sequence>
<accession>A0A0S4JUS3</accession>
<dbReference type="OrthoDB" id="10255247at2759"/>
<dbReference type="PANTHER" id="PTHR46518">
    <property type="entry name" value="COILED-COIL DOMAIN-CONTAINING PROTEIN 151"/>
    <property type="match status" value="1"/>
</dbReference>
<proteinExistence type="predicted"/>
<dbReference type="Proteomes" id="UP000051952">
    <property type="component" value="Unassembled WGS sequence"/>
</dbReference>
<dbReference type="VEuPathDB" id="TriTrypDB:BSAL_46245"/>
<dbReference type="PANTHER" id="PTHR46518:SF1">
    <property type="entry name" value="OUTER DYNEIN ARM-DOCKING COMPLEX SUBUNIT 3"/>
    <property type="match status" value="1"/>
</dbReference>
<feature type="coiled-coil region" evidence="2">
    <location>
        <begin position="361"/>
        <end position="388"/>
    </location>
</feature>
<dbReference type="Pfam" id="PF21773">
    <property type="entry name" value="ODAD1_CC"/>
    <property type="match status" value="1"/>
</dbReference>
<keyword evidence="6" id="KW-1185">Reference proteome</keyword>
<dbReference type="OMA" id="SVEDHYA"/>
<feature type="coiled-coil region" evidence="2">
    <location>
        <begin position="30"/>
        <end position="90"/>
    </location>
</feature>
<dbReference type="GO" id="GO:0036064">
    <property type="term" value="C:ciliary basal body"/>
    <property type="evidence" value="ECO:0007669"/>
    <property type="project" value="TreeGrafter"/>
</dbReference>
<gene>
    <name evidence="5" type="ORF">BSAL_46245</name>
</gene>
<dbReference type="EMBL" id="CYKH01002219">
    <property type="protein sequence ID" value="CUG94050.1"/>
    <property type="molecule type" value="Genomic_DNA"/>
</dbReference>
<dbReference type="GO" id="GO:0035253">
    <property type="term" value="C:ciliary rootlet"/>
    <property type="evidence" value="ECO:0007669"/>
    <property type="project" value="TreeGrafter"/>
</dbReference>
<feature type="compositionally biased region" description="Basic and acidic residues" evidence="3">
    <location>
        <begin position="477"/>
        <end position="488"/>
    </location>
</feature>
<dbReference type="InterPro" id="IPR049258">
    <property type="entry name" value="ODAD1_CC"/>
</dbReference>
<feature type="domain" description="ODAD1 central coiled coil region" evidence="4">
    <location>
        <begin position="124"/>
        <end position="404"/>
    </location>
</feature>
<evidence type="ECO:0000313" key="6">
    <source>
        <dbReference type="Proteomes" id="UP000051952"/>
    </source>
</evidence>
<reference evidence="6" key="1">
    <citation type="submission" date="2015-09" db="EMBL/GenBank/DDBJ databases">
        <authorList>
            <consortium name="Pathogen Informatics"/>
        </authorList>
    </citation>
    <scope>NUCLEOTIDE SEQUENCE [LARGE SCALE GENOMIC DNA]</scope>
    <source>
        <strain evidence="6">Lake Konstanz</strain>
    </source>
</reference>